<evidence type="ECO:0000256" key="1">
    <source>
        <dbReference type="SAM" id="Phobius"/>
    </source>
</evidence>
<evidence type="ECO:0008006" key="4">
    <source>
        <dbReference type="Google" id="ProtNLM"/>
    </source>
</evidence>
<organism evidence="2 3">
    <name type="scientific">Bacillus cytotoxicus</name>
    <dbReference type="NCBI Taxonomy" id="580165"/>
    <lineage>
        <taxon>Bacteria</taxon>
        <taxon>Bacillati</taxon>
        <taxon>Bacillota</taxon>
        <taxon>Bacilli</taxon>
        <taxon>Bacillales</taxon>
        <taxon>Bacillaceae</taxon>
        <taxon>Bacillus</taxon>
        <taxon>Bacillus cereus group</taxon>
    </lineage>
</organism>
<name>A0AAX2CCD7_9BACI</name>
<keyword evidence="1" id="KW-0812">Transmembrane</keyword>
<dbReference type="Proteomes" id="UP000242164">
    <property type="component" value="Unassembled WGS sequence"/>
</dbReference>
<evidence type="ECO:0000313" key="2">
    <source>
        <dbReference type="EMBL" id="SCL84368.1"/>
    </source>
</evidence>
<keyword evidence="1" id="KW-1133">Transmembrane helix</keyword>
<feature type="transmembrane region" description="Helical" evidence="1">
    <location>
        <begin position="7"/>
        <end position="26"/>
    </location>
</feature>
<comment type="caution">
    <text evidence="2">The sequence shown here is derived from an EMBL/GenBank/DDBJ whole genome shotgun (WGS) entry which is preliminary data.</text>
</comment>
<feature type="transmembrane region" description="Helical" evidence="1">
    <location>
        <begin position="89"/>
        <end position="111"/>
    </location>
</feature>
<protein>
    <recommendedName>
        <fullName evidence="4">DUF340 domain-containing protein</fullName>
    </recommendedName>
</protein>
<feature type="transmembrane region" description="Helical" evidence="1">
    <location>
        <begin position="32"/>
        <end position="50"/>
    </location>
</feature>
<gene>
    <name evidence="2" type="ORF">BCB44BAC_00545</name>
</gene>
<dbReference type="EMBL" id="FMIK01000015">
    <property type="protein sequence ID" value="SCL84368.1"/>
    <property type="molecule type" value="Genomic_DNA"/>
</dbReference>
<keyword evidence="1" id="KW-0472">Membrane</keyword>
<evidence type="ECO:0000313" key="3">
    <source>
        <dbReference type="Proteomes" id="UP000242164"/>
    </source>
</evidence>
<accession>A0AAX2CCD7</accession>
<proteinExistence type="predicted"/>
<reference evidence="2 3" key="1">
    <citation type="submission" date="2016-08" db="EMBL/GenBank/DDBJ databases">
        <authorList>
            <person name="Loux V."/>
            <person name="Rue O."/>
        </authorList>
    </citation>
    <scope>NUCLEOTIDE SEQUENCE [LARGE SCALE GENOMIC DNA]</scope>
    <source>
        <strain evidence="2 3">AFSSA_08CEB44bac</strain>
    </source>
</reference>
<feature type="transmembrane region" description="Helical" evidence="1">
    <location>
        <begin position="123"/>
        <end position="143"/>
    </location>
</feature>
<dbReference type="RefSeq" id="WP_011983585.1">
    <property type="nucleotide sequence ID" value="NZ_CP024096.1"/>
</dbReference>
<feature type="transmembrane region" description="Helical" evidence="1">
    <location>
        <begin position="62"/>
        <end position="83"/>
    </location>
</feature>
<dbReference type="GeneID" id="33895836"/>
<sequence length="149" mass="16279">MSTIFKSSLLLCIIGFMSIIANWISFNIPPKQSIMGMLILITISSIGFFLEKIVPLKIPAVGYIGLVGILITVPWFPFSSYIVNWTSKINILSLATPVLAYAGISVGRNWVTFSKLGLRSIIVGIFVFLGTFLGSIVIAEIILRIQGVI</sequence>
<dbReference type="AlphaFoldDB" id="A0AAX2CCD7"/>